<dbReference type="SUPFAM" id="SSF101473">
    <property type="entry name" value="DhaL-like"/>
    <property type="match status" value="1"/>
</dbReference>
<dbReference type="NCBIfam" id="TIGR02365">
    <property type="entry name" value="dha_L_ycgS"/>
    <property type="match status" value="1"/>
</dbReference>
<keyword evidence="5" id="KW-1185">Reference proteome</keyword>
<dbReference type="InterPro" id="IPR036117">
    <property type="entry name" value="DhaL_dom_sf"/>
</dbReference>
<dbReference type="PROSITE" id="PS51480">
    <property type="entry name" value="DHAL"/>
    <property type="match status" value="1"/>
</dbReference>
<dbReference type="InterPro" id="IPR004007">
    <property type="entry name" value="DhaL_dom"/>
</dbReference>
<dbReference type="AlphaFoldDB" id="A0A1T4NUK0"/>
<feature type="domain" description="DhaL" evidence="3">
    <location>
        <begin position="5"/>
        <end position="205"/>
    </location>
</feature>
<dbReference type="Proteomes" id="UP000190834">
    <property type="component" value="Unassembled WGS sequence"/>
</dbReference>
<organism evidence="4 5">
    <name type="scientific">Vibrio cincinnatiensis DSM 19608</name>
    <dbReference type="NCBI Taxonomy" id="1123491"/>
    <lineage>
        <taxon>Bacteria</taxon>
        <taxon>Pseudomonadati</taxon>
        <taxon>Pseudomonadota</taxon>
        <taxon>Gammaproteobacteria</taxon>
        <taxon>Vibrionales</taxon>
        <taxon>Vibrionaceae</taxon>
        <taxon>Vibrio</taxon>
    </lineage>
</organism>
<dbReference type="Pfam" id="PF02734">
    <property type="entry name" value="Dak2"/>
    <property type="match status" value="1"/>
</dbReference>
<protein>
    <submittedName>
        <fullName evidence="4">Dihydroxyacetone kinase, C-terminal domain</fullName>
    </submittedName>
</protein>
<keyword evidence="2 4" id="KW-0418">Kinase</keyword>
<proteinExistence type="predicted"/>
<dbReference type="InterPro" id="IPR050861">
    <property type="entry name" value="Dihydroxyacetone_Kinase"/>
</dbReference>
<dbReference type="SMART" id="SM01120">
    <property type="entry name" value="Dak2"/>
    <property type="match status" value="1"/>
</dbReference>
<evidence type="ECO:0000256" key="1">
    <source>
        <dbReference type="ARBA" id="ARBA00022679"/>
    </source>
</evidence>
<name>A0A1T4NUK0_VIBCI</name>
<evidence type="ECO:0000256" key="2">
    <source>
        <dbReference type="ARBA" id="ARBA00022777"/>
    </source>
</evidence>
<dbReference type="PANTHER" id="PTHR28629">
    <property type="entry name" value="TRIOKINASE/FMN CYCLASE"/>
    <property type="match status" value="1"/>
</dbReference>
<dbReference type="GO" id="GO:0004371">
    <property type="term" value="F:glycerone kinase activity"/>
    <property type="evidence" value="ECO:0007669"/>
    <property type="project" value="InterPro"/>
</dbReference>
<evidence type="ECO:0000313" key="4">
    <source>
        <dbReference type="EMBL" id="SJZ82939.1"/>
    </source>
</evidence>
<evidence type="ECO:0000259" key="3">
    <source>
        <dbReference type="PROSITE" id="PS51480"/>
    </source>
</evidence>
<gene>
    <name evidence="4" type="ORF">SAMN02745782_01476</name>
</gene>
<dbReference type="Gene3D" id="1.25.40.340">
    <property type="match status" value="1"/>
</dbReference>
<evidence type="ECO:0000313" key="5">
    <source>
        <dbReference type="Proteomes" id="UP000190834"/>
    </source>
</evidence>
<dbReference type="InterPro" id="IPR012737">
    <property type="entry name" value="DhaK_L_YcgS"/>
</dbReference>
<dbReference type="RefSeq" id="WP_078925873.1">
    <property type="nucleotide sequence ID" value="NZ_FUXB01000006.1"/>
</dbReference>
<dbReference type="FunFam" id="1.25.40.340:FF:000002">
    <property type="entry name" value="Dihydroxyacetone kinase, L subunit"/>
    <property type="match status" value="1"/>
</dbReference>
<sequence>MLSQAMVYHWLQLLSQNLLQHSEYLNQLDAEIGDADHGVNIQRGCTLLVSKLPSLADMSIAHLLQNLGFVFLSGVGGASGPLYYTLFQRAAHSVEGKTALSVDDLYRALLNGQQGVKTRGYVQYQDKTLYDIWYVATETLQRCVASQYTMAQSLTALNEACQQAARDSIALPAKRGRAAYLGEQSCGYLDPGIESSRVMIASLQQAFEHLCAS</sequence>
<accession>A0A1T4NUK0</accession>
<dbReference type="PANTHER" id="PTHR28629:SF4">
    <property type="entry name" value="TRIOKINASE_FMN CYCLASE"/>
    <property type="match status" value="1"/>
</dbReference>
<reference evidence="5" key="1">
    <citation type="submission" date="2017-02" db="EMBL/GenBank/DDBJ databases">
        <authorList>
            <person name="Varghese N."/>
            <person name="Submissions S."/>
        </authorList>
    </citation>
    <scope>NUCLEOTIDE SEQUENCE [LARGE SCALE GENOMIC DNA]</scope>
    <source>
        <strain evidence="5">DSM 19608</strain>
    </source>
</reference>
<dbReference type="GeneID" id="70581722"/>
<dbReference type="STRING" id="1123491.SAMN02745782_01476"/>
<dbReference type="GO" id="GO:0019563">
    <property type="term" value="P:glycerol catabolic process"/>
    <property type="evidence" value="ECO:0007669"/>
    <property type="project" value="TreeGrafter"/>
</dbReference>
<dbReference type="GO" id="GO:0005829">
    <property type="term" value="C:cytosol"/>
    <property type="evidence" value="ECO:0007669"/>
    <property type="project" value="TreeGrafter"/>
</dbReference>
<keyword evidence="1" id="KW-0808">Transferase</keyword>
<dbReference type="OrthoDB" id="9800291at2"/>
<dbReference type="EMBL" id="FUXB01000006">
    <property type="protein sequence ID" value="SJZ82939.1"/>
    <property type="molecule type" value="Genomic_DNA"/>
</dbReference>